<dbReference type="FunCoup" id="A0A7M7N8Y3">
    <property type="interactions" value="912"/>
</dbReference>
<evidence type="ECO:0000256" key="1">
    <source>
        <dbReference type="ARBA" id="ARBA00004609"/>
    </source>
</evidence>
<feature type="compositionally biased region" description="Polar residues" evidence="9">
    <location>
        <begin position="151"/>
        <end position="171"/>
    </location>
</feature>
<evidence type="ECO:0000256" key="5">
    <source>
        <dbReference type="ARBA" id="ARBA00022729"/>
    </source>
</evidence>
<dbReference type="InterPro" id="IPR009496">
    <property type="entry name" value="RGM_C"/>
</dbReference>
<evidence type="ECO:0000256" key="8">
    <source>
        <dbReference type="ARBA" id="ARBA00023288"/>
    </source>
</evidence>
<dbReference type="RefSeq" id="XP_030832986.1">
    <property type="nucleotide sequence ID" value="XM_030977126.1"/>
</dbReference>
<feature type="transmembrane region" description="Helical" evidence="10">
    <location>
        <begin position="43"/>
        <end position="63"/>
    </location>
</feature>
<evidence type="ECO:0000256" key="3">
    <source>
        <dbReference type="ARBA" id="ARBA00022475"/>
    </source>
</evidence>
<organism evidence="13 14">
    <name type="scientific">Strongylocentrotus purpuratus</name>
    <name type="common">Purple sea urchin</name>
    <dbReference type="NCBI Taxonomy" id="7668"/>
    <lineage>
        <taxon>Eukaryota</taxon>
        <taxon>Metazoa</taxon>
        <taxon>Echinodermata</taxon>
        <taxon>Eleutherozoa</taxon>
        <taxon>Echinozoa</taxon>
        <taxon>Echinoidea</taxon>
        <taxon>Euechinoidea</taxon>
        <taxon>Echinacea</taxon>
        <taxon>Camarodonta</taxon>
        <taxon>Echinidea</taxon>
        <taxon>Strongylocentrotidae</taxon>
        <taxon>Strongylocentrotus</taxon>
    </lineage>
</organism>
<keyword evidence="5" id="KW-0732">Signal</keyword>
<dbReference type="GO" id="GO:0015026">
    <property type="term" value="F:coreceptor activity"/>
    <property type="evidence" value="ECO:0000318"/>
    <property type="project" value="GO_Central"/>
</dbReference>
<dbReference type="InterPro" id="IPR040287">
    <property type="entry name" value="RGM"/>
</dbReference>
<accession>A0A7M7N8Y3</accession>
<name>A0A7M7N8Y3_STRPU</name>
<keyword evidence="8" id="KW-0449">Lipoprotein</keyword>
<feature type="domain" description="Repulsive guidance molecule N-terminal" evidence="12">
    <location>
        <begin position="70"/>
        <end position="136"/>
    </location>
</feature>
<dbReference type="EnsemblMetazoa" id="XM_030977126">
    <property type="protein sequence ID" value="XP_030832986"/>
    <property type="gene ID" value="LOC576025"/>
</dbReference>
<evidence type="ECO:0000259" key="12">
    <source>
        <dbReference type="Pfam" id="PF06535"/>
    </source>
</evidence>
<dbReference type="Pfam" id="PF06534">
    <property type="entry name" value="RGM_C"/>
    <property type="match status" value="1"/>
</dbReference>
<comment type="similarity">
    <text evidence="2">Belongs to the repulsive guidance molecule (RGM) family.</text>
</comment>
<feature type="region of interest" description="Disordered" evidence="9">
    <location>
        <begin position="139"/>
        <end position="193"/>
    </location>
</feature>
<dbReference type="PANTHER" id="PTHR31428">
    <property type="entry name" value="RGM DOMAIN FAMILY MEMBER DRAG-1"/>
    <property type="match status" value="1"/>
</dbReference>
<evidence type="ECO:0000256" key="7">
    <source>
        <dbReference type="ARBA" id="ARBA00023180"/>
    </source>
</evidence>
<evidence type="ECO:0000256" key="10">
    <source>
        <dbReference type="SAM" id="Phobius"/>
    </source>
</evidence>
<dbReference type="OMA" id="DLHYHST"/>
<evidence type="ECO:0000313" key="14">
    <source>
        <dbReference type="Proteomes" id="UP000007110"/>
    </source>
</evidence>
<evidence type="ECO:0008006" key="15">
    <source>
        <dbReference type="Google" id="ProtNLM"/>
    </source>
</evidence>
<dbReference type="GO" id="GO:0098552">
    <property type="term" value="C:side of membrane"/>
    <property type="evidence" value="ECO:0007669"/>
    <property type="project" value="UniProtKB-KW"/>
</dbReference>
<comment type="subcellular location">
    <subcellularLocation>
        <location evidence="1">Cell membrane</location>
        <topology evidence="1">Lipid-anchor</topology>
        <topology evidence="1">GPI-anchor</topology>
    </subcellularLocation>
</comment>
<keyword evidence="7" id="KW-0325">Glycoprotein</keyword>
<dbReference type="OrthoDB" id="10013795at2759"/>
<keyword evidence="4" id="KW-0336">GPI-anchor</keyword>
<sequence>MFVHFSHSRATRLADTCATASTPAAHTWKGMGRRRTAICSTSILQSASLAALLLQIAIFTALISKVYSACDILWCSYQYEADTDPLDPGPYPDFCRALQRYQRCVDRISPGSCRGDLHYHSTKTVIPDLQRNYECERVLREENNPGPTRAVETTTRPSRNGGDNDSDSPGTNGRPPFFPDILSDAPETGGSQRCQYTGSRSFRHCGLFGDPHLRTFDDLFQTCKVAGAWPLIYNDYLTAQVTNVPLVHGSGATATNKLTVIIKPFRDGECAQRKLYQATAGNLPTTFDDGTITSGREEGVVIIEVIPGEHVEIHIRYIATLIVIRQVGRYITFAVRMPEELIQYQGAEDMQLCVKGCPVSEQIDYATFLSQTTRADRNYKELRVDAIAKCRKAKIYDEYLDSCVFDLLTTGDANFTQAAKSALTDVNRLHPNASFLFKNRTSVFENASFPGYRDIEGGAPPRTYLFHHLQFNLAMVLFSILISSYMSSWCHIQR</sequence>
<dbReference type="Proteomes" id="UP000007110">
    <property type="component" value="Unassembled WGS sequence"/>
</dbReference>
<evidence type="ECO:0000256" key="9">
    <source>
        <dbReference type="SAM" id="MobiDB-lite"/>
    </source>
</evidence>
<dbReference type="GO" id="GO:0005886">
    <property type="term" value="C:plasma membrane"/>
    <property type="evidence" value="ECO:0000318"/>
    <property type="project" value="GO_Central"/>
</dbReference>
<evidence type="ECO:0000256" key="2">
    <source>
        <dbReference type="ARBA" id="ARBA00005321"/>
    </source>
</evidence>
<evidence type="ECO:0000313" key="13">
    <source>
        <dbReference type="EnsemblMetazoa" id="XP_030832986"/>
    </source>
</evidence>
<dbReference type="InParanoid" id="A0A7M7N8Y3"/>
<dbReference type="KEGG" id="spu:576025"/>
<dbReference type="AlphaFoldDB" id="A0A7M7N8Y3"/>
<feature type="domain" description="Repulsive guidance molecule C-terminal" evidence="11">
    <location>
        <begin position="202"/>
        <end position="431"/>
    </location>
</feature>
<dbReference type="PANTHER" id="PTHR31428:SF6">
    <property type="entry name" value="REPULSIVE GUIDANCE MOLECULE B HOMOLOG DRAG-1"/>
    <property type="match status" value="1"/>
</dbReference>
<dbReference type="Gene3D" id="3.40.1000.10">
    <property type="entry name" value="Mog1/PsbP, alpha/beta/alpha sandwich"/>
    <property type="match status" value="1"/>
</dbReference>
<reference evidence="14" key="1">
    <citation type="submission" date="2015-02" db="EMBL/GenBank/DDBJ databases">
        <title>Genome sequencing for Strongylocentrotus purpuratus.</title>
        <authorList>
            <person name="Murali S."/>
            <person name="Liu Y."/>
            <person name="Vee V."/>
            <person name="English A."/>
            <person name="Wang M."/>
            <person name="Skinner E."/>
            <person name="Han Y."/>
            <person name="Muzny D.M."/>
            <person name="Worley K.C."/>
            <person name="Gibbs R.A."/>
        </authorList>
    </citation>
    <scope>NUCLEOTIDE SEQUENCE</scope>
</reference>
<reference evidence="13" key="2">
    <citation type="submission" date="2021-01" db="UniProtKB">
        <authorList>
            <consortium name="EnsemblMetazoa"/>
        </authorList>
    </citation>
    <scope>IDENTIFICATION</scope>
</reference>
<keyword evidence="14" id="KW-1185">Reference proteome</keyword>
<keyword evidence="10" id="KW-0812">Transmembrane</keyword>
<dbReference type="Pfam" id="PF06535">
    <property type="entry name" value="RGM_N"/>
    <property type="match status" value="1"/>
</dbReference>
<evidence type="ECO:0000259" key="11">
    <source>
        <dbReference type="Pfam" id="PF06534"/>
    </source>
</evidence>
<proteinExistence type="inferred from homology"/>
<dbReference type="InterPro" id="IPR010536">
    <property type="entry name" value="RGM_N"/>
</dbReference>
<dbReference type="GO" id="GO:0030509">
    <property type="term" value="P:BMP signaling pathway"/>
    <property type="evidence" value="ECO:0000318"/>
    <property type="project" value="GO_Central"/>
</dbReference>
<dbReference type="GeneID" id="576025"/>
<protein>
    <recommendedName>
        <fullName evidence="15">Repulsive guidance molecule A</fullName>
    </recommendedName>
</protein>
<keyword evidence="3" id="KW-1003">Cell membrane</keyword>
<keyword evidence="6 10" id="KW-0472">Membrane</keyword>
<keyword evidence="10" id="KW-1133">Transmembrane helix</keyword>
<evidence type="ECO:0000256" key="4">
    <source>
        <dbReference type="ARBA" id="ARBA00022622"/>
    </source>
</evidence>
<evidence type="ECO:0000256" key="6">
    <source>
        <dbReference type="ARBA" id="ARBA00023136"/>
    </source>
</evidence>